<accession>A0A5B8VHE3</accession>
<protein>
    <submittedName>
        <fullName evidence="1">Uncharacterized protein</fullName>
    </submittedName>
</protein>
<organism evidence="1 2">
    <name type="scientific">Panacibacter ginsenosidivorans</name>
    <dbReference type="NCBI Taxonomy" id="1813871"/>
    <lineage>
        <taxon>Bacteria</taxon>
        <taxon>Pseudomonadati</taxon>
        <taxon>Bacteroidota</taxon>
        <taxon>Chitinophagia</taxon>
        <taxon>Chitinophagales</taxon>
        <taxon>Chitinophagaceae</taxon>
        <taxon>Panacibacter</taxon>
    </lineage>
</organism>
<name>A0A5B8VHE3_9BACT</name>
<dbReference type="OrthoDB" id="680686at2"/>
<dbReference type="Proteomes" id="UP000321533">
    <property type="component" value="Chromosome"/>
</dbReference>
<dbReference type="RefSeq" id="WP_147192604.1">
    <property type="nucleotide sequence ID" value="NZ_CP042435.1"/>
</dbReference>
<sequence length="96" mass="11062">MEKTEIFVQDGNRYVYATAFINAENPLGIIKATLKEYTLYKIAETELLIGKLYKTKEGNWYDMPGNTPINPLLRTMIKMAIDESEKANKIINKEML</sequence>
<dbReference type="KEGG" id="pgin:FRZ67_21400"/>
<reference evidence="1 2" key="1">
    <citation type="journal article" date="2016" name="Int. J. Syst. Evol. Microbiol.">
        <title>Panacibacter ginsenosidivorans gen. nov., sp. nov., with ginsenoside converting activity isolated from soil of a ginseng field.</title>
        <authorList>
            <person name="Siddiqi M.Z."/>
            <person name="Muhammad Shafi S."/>
            <person name="Choi K.D."/>
            <person name="Im W.T."/>
        </authorList>
    </citation>
    <scope>NUCLEOTIDE SEQUENCE [LARGE SCALE GENOMIC DNA]</scope>
    <source>
        <strain evidence="1 2">Gsoil1550</strain>
    </source>
</reference>
<evidence type="ECO:0000313" key="2">
    <source>
        <dbReference type="Proteomes" id="UP000321533"/>
    </source>
</evidence>
<dbReference type="AlphaFoldDB" id="A0A5B8VHE3"/>
<evidence type="ECO:0000313" key="1">
    <source>
        <dbReference type="EMBL" id="QEC69728.1"/>
    </source>
</evidence>
<proteinExistence type="predicted"/>
<gene>
    <name evidence="1" type="ORF">FRZ67_21400</name>
</gene>
<dbReference type="EMBL" id="CP042435">
    <property type="protein sequence ID" value="QEC69728.1"/>
    <property type="molecule type" value="Genomic_DNA"/>
</dbReference>
<keyword evidence="2" id="KW-1185">Reference proteome</keyword>